<comment type="caution">
    <text evidence="4">The sequence shown here is derived from an EMBL/GenBank/DDBJ whole genome shotgun (WGS) entry which is preliminary data.</text>
</comment>
<dbReference type="PANTHER" id="PTHR10183">
    <property type="entry name" value="CALPAIN"/>
    <property type="match status" value="1"/>
</dbReference>
<evidence type="ECO:0000256" key="1">
    <source>
        <dbReference type="PROSITE-ProRule" id="PRU00239"/>
    </source>
</evidence>
<reference evidence="4 5" key="1">
    <citation type="submission" date="2018-08" db="EMBL/GenBank/DDBJ databases">
        <title>Jishengella sp. nov., isolated from a root of Azadirachta indica A. Juss. var. siamensis Valenton.</title>
        <authorList>
            <person name="Kuncharoen N."/>
            <person name="Tanasupawat S."/>
            <person name="Kudo T."/>
            <person name="Ohkuma M."/>
        </authorList>
    </citation>
    <scope>NUCLEOTIDE SEQUENCE [LARGE SCALE GENOMIC DNA]</scope>
    <source>
        <strain evidence="4 5">AZ1-13</strain>
    </source>
</reference>
<feature type="region of interest" description="Disordered" evidence="2">
    <location>
        <begin position="449"/>
        <end position="492"/>
    </location>
</feature>
<dbReference type="GO" id="GO:0004198">
    <property type="term" value="F:calcium-dependent cysteine-type endopeptidase activity"/>
    <property type="evidence" value="ECO:0007669"/>
    <property type="project" value="InterPro"/>
</dbReference>
<feature type="compositionally biased region" description="Pro residues" evidence="2">
    <location>
        <begin position="467"/>
        <end position="480"/>
    </location>
</feature>
<keyword evidence="1" id="KW-0378">Hydrolase</keyword>
<dbReference type="PANTHER" id="PTHR10183:SF382">
    <property type="entry name" value="CALPAIN-15"/>
    <property type="match status" value="1"/>
</dbReference>
<evidence type="ECO:0000313" key="5">
    <source>
        <dbReference type="Proteomes" id="UP000283832"/>
    </source>
</evidence>
<dbReference type="AlphaFoldDB" id="A0A418MPE8"/>
<dbReference type="PROSITE" id="PS50203">
    <property type="entry name" value="CALPAIN_CAT"/>
    <property type="match status" value="1"/>
</dbReference>
<feature type="active site" evidence="1">
    <location>
        <position position="420"/>
    </location>
</feature>
<evidence type="ECO:0000313" key="4">
    <source>
        <dbReference type="EMBL" id="RIV34367.1"/>
    </source>
</evidence>
<proteinExistence type="predicted"/>
<feature type="active site" evidence="1">
    <location>
        <position position="202"/>
    </location>
</feature>
<dbReference type="InterPro" id="IPR022684">
    <property type="entry name" value="Calpain_cysteine_protease"/>
</dbReference>
<dbReference type="EMBL" id="QXEC01000030">
    <property type="protein sequence ID" value="RIV34367.1"/>
    <property type="molecule type" value="Genomic_DNA"/>
</dbReference>
<dbReference type="InterPro" id="IPR038765">
    <property type="entry name" value="Papain-like_cys_pep_sf"/>
</dbReference>
<sequence>MPALAGQVIALPPVVLETIRQADPRLAEQLATEGVYVDLTGRFDLRPYTLDGAPEFPLTVSAPAFDLATEAGRKALLAEDRSRVAAAFRTAYGSNPAAMAVLSTHGFHYVTDARRMALVPNALTDALRAFLPPDPATMVEVEPTVSDGEVAVVADRVTLPDPDPNYPVGYGQPLDRRTGQPVPLFDGPPHREQVRQGVLGDCGMLATMAAVAGYRPDVLTQLFQPNPDGSVDVLLHESVLHGDTSTPTGRRVRITVRPDVPLHAGSAGRSAYADRSANGSGWASVLEKALAAVDRTWTPQRRDAWQRDWITWSGKDDPHHAAPLGYARLHVGSTSYLQAELMTQLTGVPSRMSLFDTRPGQEAAVAARLTALLAAGSPVIVGTRPEDQYPPELANLPFGLYATHAYEVVSVTDGLVQLRNPWGVEHPAPIPVRDFLNLMANDYAHMSTDAATSSPATGAATSLNVPPAQPAAPVPAPRSPEPAVGAEGHRPRRHTLGRTYLEDERAAVGYLALLDGDGTVSGLVVVVSSGGGQRTVHWTTSGEPGVGRSVPVGRAEAERIAREVLGFRLPEESALHEMVDG</sequence>
<feature type="compositionally biased region" description="Low complexity" evidence="2">
    <location>
        <begin position="449"/>
        <end position="466"/>
    </location>
</feature>
<dbReference type="InterPro" id="IPR001300">
    <property type="entry name" value="Peptidase_C2_calpain_cat"/>
</dbReference>
<name>A0A418MPE8_9ACTN</name>
<keyword evidence="1" id="KW-0788">Thiol protease</keyword>
<accession>A0A418MPE8</accession>
<protein>
    <recommendedName>
        <fullName evidence="3">Calpain catalytic domain-containing protein</fullName>
    </recommendedName>
</protein>
<evidence type="ECO:0000259" key="3">
    <source>
        <dbReference type="PROSITE" id="PS50203"/>
    </source>
</evidence>
<dbReference type="GO" id="GO:0006508">
    <property type="term" value="P:proteolysis"/>
    <property type="evidence" value="ECO:0007669"/>
    <property type="project" value="UniProtKB-KW"/>
</dbReference>
<dbReference type="GO" id="GO:0005737">
    <property type="term" value="C:cytoplasm"/>
    <property type="evidence" value="ECO:0007669"/>
    <property type="project" value="TreeGrafter"/>
</dbReference>
<keyword evidence="1" id="KW-0645">Protease</keyword>
<evidence type="ECO:0000256" key="2">
    <source>
        <dbReference type="SAM" id="MobiDB-lite"/>
    </source>
</evidence>
<gene>
    <name evidence="4" type="ORF">D2L64_23585</name>
</gene>
<organism evidence="4 5">
    <name type="scientific">Micromonospora radicis</name>
    <dbReference type="NCBI Taxonomy" id="1894971"/>
    <lineage>
        <taxon>Bacteria</taxon>
        <taxon>Bacillati</taxon>
        <taxon>Actinomycetota</taxon>
        <taxon>Actinomycetes</taxon>
        <taxon>Micromonosporales</taxon>
        <taxon>Micromonosporaceae</taxon>
        <taxon>Micromonospora</taxon>
    </lineage>
</organism>
<dbReference type="Proteomes" id="UP000283832">
    <property type="component" value="Unassembled WGS sequence"/>
</dbReference>
<dbReference type="SUPFAM" id="SSF54001">
    <property type="entry name" value="Cysteine proteinases"/>
    <property type="match status" value="1"/>
</dbReference>
<keyword evidence="5" id="KW-1185">Reference proteome</keyword>
<feature type="active site" evidence="1">
    <location>
        <position position="404"/>
    </location>
</feature>
<feature type="domain" description="Calpain catalytic" evidence="3">
    <location>
        <begin position="131"/>
        <end position="423"/>
    </location>
</feature>